<proteinExistence type="inferred from homology"/>
<dbReference type="CDD" id="cd05233">
    <property type="entry name" value="SDR_c"/>
    <property type="match status" value="1"/>
</dbReference>
<dbReference type="PANTHER" id="PTHR43477:SF1">
    <property type="entry name" value="DIHYDROANTICAPSIN 7-DEHYDROGENASE"/>
    <property type="match status" value="1"/>
</dbReference>
<sequence length="285" mass="29460">MSMHTDTHAAHAPRLQGRRILVVGAGQREAAPGEGLVGNGRAIALVLARHGAAVACADRSGPSAEQTCALIRAEGGVAHALVADAEEPAAIAAMVGQSAERLGGLDGVVAVVGVTCGTPLDAMTAEEWDRVYALNVRSHMLVAQHALRRMESGGSMVLLSSLAALRNSSRNPAYETTKAAQVSLARSIAMAGQAKTIRCNSVLPGLIDTPMGRDETARRPERLRSPLPFGRQGTPWEVANACLFLISGESSYVNGHALVVDGGLSAGITSGGAYPLAVDSETIEK</sequence>
<comment type="caution">
    <text evidence="3">The sequence shown here is derived from an EMBL/GenBank/DDBJ whole genome shotgun (WGS) entry which is preliminary data.</text>
</comment>
<dbReference type="FunFam" id="3.40.50.720:FF:000084">
    <property type="entry name" value="Short-chain dehydrogenase reductase"/>
    <property type="match status" value="1"/>
</dbReference>
<dbReference type="PANTHER" id="PTHR43477">
    <property type="entry name" value="DIHYDROANTICAPSIN 7-DEHYDROGENASE"/>
    <property type="match status" value="1"/>
</dbReference>
<dbReference type="Pfam" id="PF13561">
    <property type="entry name" value="adh_short_C2"/>
    <property type="match status" value="1"/>
</dbReference>
<comment type="similarity">
    <text evidence="1">Belongs to the short-chain dehydrogenases/reductases (SDR) family.</text>
</comment>
<keyword evidence="2" id="KW-0560">Oxidoreductase</keyword>
<evidence type="ECO:0000313" key="3">
    <source>
        <dbReference type="EMBL" id="RKJ96286.1"/>
    </source>
</evidence>
<accession>A0A420KAQ4</accession>
<dbReference type="InterPro" id="IPR002347">
    <property type="entry name" value="SDR_fam"/>
</dbReference>
<evidence type="ECO:0000256" key="1">
    <source>
        <dbReference type="ARBA" id="ARBA00006484"/>
    </source>
</evidence>
<dbReference type="InterPro" id="IPR036291">
    <property type="entry name" value="NAD(P)-bd_dom_sf"/>
</dbReference>
<protein>
    <submittedName>
        <fullName evidence="3">SDR family oxidoreductase</fullName>
    </submittedName>
</protein>
<evidence type="ECO:0000256" key="2">
    <source>
        <dbReference type="ARBA" id="ARBA00023002"/>
    </source>
</evidence>
<dbReference type="PRINTS" id="PR00081">
    <property type="entry name" value="GDHRDH"/>
</dbReference>
<reference evidence="3 4" key="1">
    <citation type="submission" date="2018-09" db="EMBL/GenBank/DDBJ databases">
        <title>Genome comparison of Alicycliphilus sp. BQ1, a polyurethanolytic bacterium, with its closest phylogenetic relatives Alicycliphilus denitrificans BC and K601, unable to attack polyurethane.</title>
        <authorList>
            <person name="Loza-Tavera H."/>
            <person name="Lozano L."/>
            <person name="Cevallos M."/>
            <person name="Maya-Lucas O."/>
            <person name="Garcia-Mena J."/>
            <person name="Hernandez J."/>
        </authorList>
    </citation>
    <scope>NUCLEOTIDE SEQUENCE [LARGE SCALE GENOMIC DNA]</scope>
    <source>
        <strain evidence="3 4">BQ1</strain>
    </source>
</reference>
<dbReference type="Proteomes" id="UP000216225">
    <property type="component" value="Unassembled WGS sequence"/>
</dbReference>
<dbReference type="EMBL" id="NKDB02000002">
    <property type="protein sequence ID" value="RKJ96286.1"/>
    <property type="molecule type" value="Genomic_DNA"/>
</dbReference>
<dbReference type="SUPFAM" id="SSF51735">
    <property type="entry name" value="NAD(P)-binding Rossmann-fold domains"/>
    <property type="match status" value="1"/>
</dbReference>
<dbReference type="AlphaFoldDB" id="A0A420KAQ4"/>
<organism evidence="3 4">
    <name type="scientific">Alicycliphilus denitrificans</name>
    <dbReference type="NCBI Taxonomy" id="179636"/>
    <lineage>
        <taxon>Bacteria</taxon>
        <taxon>Pseudomonadati</taxon>
        <taxon>Pseudomonadota</taxon>
        <taxon>Betaproteobacteria</taxon>
        <taxon>Burkholderiales</taxon>
        <taxon>Comamonadaceae</taxon>
        <taxon>Alicycliphilus</taxon>
    </lineage>
</organism>
<gene>
    <name evidence="3" type="ORF">CE154_009565</name>
</gene>
<name>A0A420KAQ4_9BURK</name>
<dbReference type="Gene3D" id="3.40.50.720">
    <property type="entry name" value="NAD(P)-binding Rossmann-like Domain"/>
    <property type="match status" value="1"/>
</dbReference>
<dbReference type="InterPro" id="IPR051122">
    <property type="entry name" value="SDR_DHRS6-like"/>
</dbReference>
<evidence type="ECO:0000313" key="4">
    <source>
        <dbReference type="Proteomes" id="UP000216225"/>
    </source>
</evidence>
<dbReference type="GO" id="GO:0016491">
    <property type="term" value="F:oxidoreductase activity"/>
    <property type="evidence" value="ECO:0007669"/>
    <property type="project" value="UniProtKB-KW"/>
</dbReference>